<accession>A0AA43QXA5</accession>
<evidence type="ECO:0000313" key="2">
    <source>
        <dbReference type="Proteomes" id="UP001161017"/>
    </source>
</evidence>
<evidence type="ECO:0000313" key="1">
    <source>
        <dbReference type="EMBL" id="MDI1493279.1"/>
    </source>
</evidence>
<reference evidence="1" key="1">
    <citation type="journal article" date="2023" name="Genome Biol. Evol.">
        <title>First Whole Genome Sequence and Flow Cytometry Genome Size Data for the Lichen-Forming Fungus Ramalina farinacea (Ascomycota).</title>
        <authorList>
            <person name="Llewellyn T."/>
            <person name="Mian S."/>
            <person name="Hill R."/>
            <person name="Leitch I.J."/>
            <person name="Gaya E."/>
        </authorList>
    </citation>
    <scope>NUCLEOTIDE SEQUENCE</scope>
    <source>
        <strain evidence="1">LIQ254RAFAR</strain>
    </source>
</reference>
<protein>
    <submittedName>
        <fullName evidence="1">Uncharacterized protein</fullName>
    </submittedName>
</protein>
<dbReference type="EMBL" id="JAPUFD010000025">
    <property type="protein sequence ID" value="MDI1493279.1"/>
    <property type="molecule type" value="Genomic_DNA"/>
</dbReference>
<gene>
    <name evidence="1" type="ORF">OHK93_005067</name>
</gene>
<keyword evidence="2" id="KW-1185">Reference proteome</keyword>
<dbReference type="AlphaFoldDB" id="A0AA43QXA5"/>
<comment type="caution">
    <text evidence="1">The sequence shown here is derived from an EMBL/GenBank/DDBJ whole genome shotgun (WGS) entry which is preliminary data.</text>
</comment>
<proteinExistence type="predicted"/>
<organism evidence="1 2">
    <name type="scientific">Ramalina farinacea</name>
    <dbReference type="NCBI Taxonomy" id="258253"/>
    <lineage>
        <taxon>Eukaryota</taxon>
        <taxon>Fungi</taxon>
        <taxon>Dikarya</taxon>
        <taxon>Ascomycota</taxon>
        <taxon>Pezizomycotina</taxon>
        <taxon>Lecanoromycetes</taxon>
        <taxon>OSLEUM clade</taxon>
        <taxon>Lecanoromycetidae</taxon>
        <taxon>Lecanorales</taxon>
        <taxon>Lecanorineae</taxon>
        <taxon>Ramalinaceae</taxon>
        <taxon>Ramalina</taxon>
    </lineage>
</organism>
<sequence length="164" mass="18692">MVLLGINVISLRASTAMSDRNEAVGRFNNPEDPFEDKNQSLLVNGQASLPTKVLQIFARKKLFSLTTEDNARVENDRDQDALIRHKANEKVERNGFLNAWERYSAYHLGKETPEVDRLNQAAEREILFHEQHISEALSEVFEDIDQKLIALYPEAPGETLPEDD</sequence>
<dbReference type="Proteomes" id="UP001161017">
    <property type="component" value="Unassembled WGS sequence"/>
</dbReference>
<name>A0AA43QXA5_9LECA</name>